<reference evidence="3" key="1">
    <citation type="submission" date="2022-04" db="EMBL/GenBank/DDBJ databases">
        <authorList>
            <person name="Xu L."/>
            <person name="Lv Z."/>
        </authorList>
    </citation>
    <scope>NUCLEOTIDE SEQUENCE</scope>
    <source>
        <strain evidence="3">LV_2022a</strain>
    </source>
</reference>
<name>A0AAE2D3H3_SCHME</name>
<dbReference type="SUPFAM" id="SSF50978">
    <property type="entry name" value="WD40 repeat-like"/>
    <property type="match status" value="1"/>
</dbReference>
<keyword evidence="2" id="KW-0677">Repeat</keyword>
<dbReference type="InterPro" id="IPR016346">
    <property type="entry name" value="G-protein_beta_1-5"/>
</dbReference>
<dbReference type="InterPro" id="IPR015943">
    <property type="entry name" value="WD40/YVTN_repeat-like_dom_sf"/>
</dbReference>
<keyword evidence="1" id="KW-0853">WD repeat</keyword>
<dbReference type="PRINTS" id="PR00319">
    <property type="entry name" value="GPROTEINB"/>
</dbReference>
<keyword evidence="4" id="KW-1185">Reference proteome</keyword>
<dbReference type="PANTHER" id="PTHR19850">
    <property type="entry name" value="GUANINE NUCLEOTIDE-BINDING PROTEIN BETA G PROTEIN BETA"/>
    <property type="match status" value="1"/>
</dbReference>
<dbReference type="EMBL" id="JALJAT010000005">
    <property type="protein sequence ID" value="KAK4469812.1"/>
    <property type="molecule type" value="Genomic_DNA"/>
</dbReference>
<dbReference type="InterPro" id="IPR001632">
    <property type="entry name" value="WD40_G-protein_beta-like"/>
</dbReference>
<gene>
    <name evidence="3" type="ORF">MN116_007326</name>
</gene>
<sequence>MTGNVTELGRIKFKVRKRLRGHLSKVPSIQRASDNQPLLSAPQYEKSIVWDTFSRKKVHIIALKTAWAIGCAYDLSMNFVGSDGFGNVTFYISVKSQDGTAEFVCESTGHIGYNACV</sequence>
<organism evidence="3 4">
    <name type="scientific">Schistosoma mekongi</name>
    <name type="common">Parasitic worm</name>
    <dbReference type="NCBI Taxonomy" id="38744"/>
    <lineage>
        <taxon>Eukaryota</taxon>
        <taxon>Metazoa</taxon>
        <taxon>Spiralia</taxon>
        <taxon>Lophotrochozoa</taxon>
        <taxon>Platyhelminthes</taxon>
        <taxon>Trematoda</taxon>
        <taxon>Digenea</taxon>
        <taxon>Strigeidida</taxon>
        <taxon>Schistosomatoidea</taxon>
        <taxon>Schistosomatidae</taxon>
        <taxon>Schistosoma</taxon>
    </lineage>
</organism>
<proteinExistence type="predicted"/>
<comment type="caution">
    <text evidence="3">The sequence shown here is derived from an EMBL/GenBank/DDBJ whole genome shotgun (WGS) entry which is preliminary data.</text>
</comment>
<evidence type="ECO:0000313" key="4">
    <source>
        <dbReference type="Proteomes" id="UP001292079"/>
    </source>
</evidence>
<evidence type="ECO:0000313" key="3">
    <source>
        <dbReference type="EMBL" id="KAK4469812.1"/>
    </source>
</evidence>
<dbReference type="InterPro" id="IPR036322">
    <property type="entry name" value="WD40_repeat_dom_sf"/>
</dbReference>
<evidence type="ECO:0000256" key="1">
    <source>
        <dbReference type="ARBA" id="ARBA00022574"/>
    </source>
</evidence>
<accession>A0AAE2D3H3</accession>
<protein>
    <submittedName>
        <fullName evidence="3">Uncharacterized protein</fullName>
    </submittedName>
</protein>
<dbReference type="GO" id="GO:0007165">
    <property type="term" value="P:signal transduction"/>
    <property type="evidence" value="ECO:0007669"/>
    <property type="project" value="InterPro"/>
</dbReference>
<evidence type="ECO:0000256" key="2">
    <source>
        <dbReference type="ARBA" id="ARBA00022737"/>
    </source>
</evidence>
<reference evidence="3" key="2">
    <citation type="journal article" date="2023" name="Infect Dis Poverty">
        <title>Chromosome-scale genome of the human blood fluke Schistosoma mekongi and its implications for public health.</title>
        <authorList>
            <person name="Zhou M."/>
            <person name="Xu L."/>
            <person name="Xu D."/>
            <person name="Chen W."/>
            <person name="Khan J."/>
            <person name="Hu Y."/>
            <person name="Huang H."/>
            <person name="Wei H."/>
            <person name="Zhang Y."/>
            <person name="Chusongsang P."/>
            <person name="Tanasarnprasert K."/>
            <person name="Hu X."/>
            <person name="Limpanont Y."/>
            <person name="Lv Z."/>
        </authorList>
    </citation>
    <scope>NUCLEOTIDE SEQUENCE</scope>
    <source>
        <strain evidence="3">LV_2022a</strain>
    </source>
</reference>
<dbReference type="AlphaFoldDB" id="A0AAE2D3H3"/>
<dbReference type="Proteomes" id="UP001292079">
    <property type="component" value="Unassembled WGS sequence"/>
</dbReference>
<dbReference type="Gene3D" id="2.130.10.10">
    <property type="entry name" value="YVTN repeat-like/Quinoprotein amine dehydrogenase"/>
    <property type="match status" value="1"/>
</dbReference>